<evidence type="ECO:0000313" key="2">
    <source>
        <dbReference type="EMBL" id="KAF3889931.1"/>
    </source>
</evidence>
<evidence type="ECO:0000259" key="1">
    <source>
        <dbReference type="Pfam" id="PF01590"/>
    </source>
</evidence>
<dbReference type="Pfam" id="PF01590">
    <property type="entry name" value="GAF"/>
    <property type="match status" value="1"/>
</dbReference>
<dbReference type="Gene3D" id="3.30.450.40">
    <property type="match status" value="1"/>
</dbReference>
<dbReference type="OrthoDB" id="9771372at2"/>
<reference evidence="3" key="1">
    <citation type="journal article" date="2015" name="Genome Announc.">
        <title>Draft Genome Sequence of Tolypothrix boutellei Strain VB521301.</title>
        <authorList>
            <person name="Chandrababunaidu M.M."/>
            <person name="Singh D."/>
            <person name="Sen D."/>
            <person name="Bhan S."/>
            <person name="Das S."/>
            <person name="Gupta A."/>
            <person name="Adhikary S.P."/>
            <person name="Tripathy S."/>
        </authorList>
    </citation>
    <scope>NUCLEOTIDE SEQUENCE</scope>
    <source>
        <strain evidence="3">VB521301</strain>
    </source>
</reference>
<dbReference type="EMBL" id="JHEG04000001">
    <property type="protein sequence ID" value="KAF3889931.1"/>
    <property type="molecule type" value="Genomic_DNA"/>
</dbReference>
<sequence>MDRSRDLKAQEIDVVEAGRIYKSIGAIPAQMLRSKIYRAWERSHLLGANPHALQAEKLSSSDTKHLIAENSNLIQLASPYIRILSQAAGSDRHAVMLGDNQAIVLNVVGDKQTVHGSEAFPGPGSLLSESVAGANGIGTPLVEADYVEIISAEHFIEGFHPFTCQGIPLRNDKQGIIGVLSISMRRADAGQRMKEILLCASHGVEADLLIANLEKDIRRVLESNPDEYQPLEDLRQDIIQAHQAARLKLEVVSRMMALNRLDYAVQLLRQAEQSIQLFRRRAEIWRNLASNEIDRLQPVSITDKISDLIDILSTEAGIRQIEIITDWYEAIAVVAEPKSLLRHLLRYFLQAFDRAGKGGIVNVAVREISNCDLVQVSFTTTSVVNFSSPTPNSQIFYLPITKIIYEQ</sequence>
<feature type="domain" description="GAF" evidence="1">
    <location>
        <begin position="73"/>
        <end position="186"/>
    </location>
</feature>
<name>A0A0C1R362_9CYAN</name>
<organism evidence="3">
    <name type="scientific">Tolypothrix bouteillei VB521301</name>
    <dbReference type="NCBI Taxonomy" id="1479485"/>
    <lineage>
        <taxon>Bacteria</taxon>
        <taxon>Bacillati</taxon>
        <taxon>Cyanobacteriota</taxon>
        <taxon>Cyanophyceae</taxon>
        <taxon>Nostocales</taxon>
        <taxon>Tolypothrichaceae</taxon>
        <taxon>Tolypothrix</taxon>
    </lineage>
</organism>
<dbReference type="STRING" id="1479485.DA73_0236105"/>
<evidence type="ECO:0000313" key="4">
    <source>
        <dbReference type="Proteomes" id="UP000029738"/>
    </source>
</evidence>
<dbReference type="RefSeq" id="WP_038089223.1">
    <property type="nucleotide sequence ID" value="NZ_JHEG04000001.1"/>
</dbReference>
<proteinExistence type="predicted"/>
<dbReference type="EMBL" id="JHEG02000059">
    <property type="protein sequence ID" value="KIE06725.1"/>
    <property type="molecule type" value="Genomic_DNA"/>
</dbReference>
<evidence type="ECO:0000313" key="3">
    <source>
        <dbReference type="EMBL" id="KIE06725.1"/>
    </source>
</evidence>
<dbReference type="InterPro" id="IPR029016">
    <property type="entry name" value="GAF-like_dom_sf"/>
</dbReference>
<reference evidence="2" key="2">
    <citation type="submission" date="2019-11" db="EMBL/GenBank/DDBJ databases">
        <title>Improved Assembly of Tolypothrix boutellei genome.</title>
        <authorList>
            <person name="Sarangi A.N."/>
            <person name="Mukherjee M."/>
            <person name="Ghosh S."/>
            <person name="Singh D."/>
            <person name="Das A."/>
            <person name="Kant S."/>
            <person name="Prusty A."/>
            <person name="Tripathy S."/>
        </authorList>
    </citation>
    <scope>NUCLEOTIDE SEQUENCE</scope>
    <source>
        <strain evidence="2">VB521301</strain>
    </source>
</reference>
<keyword evidence="4" id="KW-1185">Reference proteome</keyword>
<gene>
    <name evidence="3" type="ORF">DA73_0236105</name>
    <name evidence="2" type="ORF">DA73_0400034035</name>
</gene>
<accession>A0A0C1R362</accession>
<dbReference type="Proteomes" id="UP000029738">
    <property type="component" value="Unassembled WGS sequence"/>
</dbReference>
<dbReference type="InterPro" id="IPR003018">
    <property type="entry name" value="GAF"/>
</dbReference>
<dbReference type="AlphaFoldDB" id="A0A0C1R362"/>
<comment type="caution">
    <text evidence="3">The sequence shown here is derived from an EMBL/GenBank/DDBJ whole genome shotgun (WGS) entry which is preliminary data.</text>
</comment>
<protein>
    <submittedName>
        <fullName evidence="3">Phytochrome sensor protein</fullName>
    </submittedName>
    <submittedName>
        <fullName evidence="2">Sigma-54-dependent Fis family transcriptional regulator</fullName>
    </submittedName>
</protein>